<dbReference type="InterPro" id="IPR036390">
    <property type="entry name" value="WH_DNA-bd_sf"/>
</dbReference>
<comment type="similarity">
    <text evidence="1">Belongs to the proteasome subunit S11 family.</text>
</comment>
<dbReference type="GO" id="GO:0005198">
    <property type="term" value="F:structural molecule activity"/>
    <property type="evidence" value="ECO:0007669"/>
    <property type="project" value="TreeGrafter"/>
</dbReference>
<dbReference type="SUPFAM" id="SSF46785">
    <property type="entry name" value="Winged helix' DNA-binding domain"/>
    <property type="match status" value="1"/>
</dbReference>
<dbReference type="InterPro" id="IPR035298">
    <property type="entry name" value="PSMD13"/>
</dbReference>
<dbReference type="Pfam" id="PF01399">
    <property type="entry name" value="PCI"/>
    <property type="match status" value="1"/>
</dbReference>
<protein>
    <recommendedName>
        <fullName evidence="3">PCI domain-containing protein</fullName>
    </recommendedName>
</protein>
<reference evidence="4" key="1">
    <citation type="submission" date="2021-01" db="EMBL/GenBank/DDBJ databases">
        <authorList>
            <person name="Corre E."/>
            <person name="Pelletier E."/>
            <person name="Niang G."/>
            <person name="Scheremetjew M."/>
            <person name="Finn R."/>
            <person name="Kale V."/>
            <person name="Holt S."/>
            <person name="Cochrane G."/>
            <person name="Meng A."/>
            <person name="Brown T."/>
            <person name="Cohen L."/>
        </authorList>
    </citation>
    <scope>NUCLEOTIDE SEQUENCE</scope>
    <source>
        <strain evidence="4">CCAP 1951/1</strain>
    </source>
</reference>
<dbReference type="PANTHER" id="PTHR10539:SF0">
    <property type="entry name" value="26S PROTEASOME NON-ATPASE REGULATORY SUBUNIT 13"/>
    <property type="match status" value="1"/>
</dbReference>
<feature type="domain" description="PCI" evidence="3">
    <location>
        <begin position="296"/>
        <end position="389"/>
    </location>
</feature>
<dbReference type="GO" id="GO:0005829">
    <property type="term" value="C:cytosol"/>
    <property type="evidence" value="ECO:0007669"/>
    <property type="project" value="TreeGrafter"/>
</dbReference>
<dbReference type="PANTHER" id="PTHR10539">
    <property type="entry name" value="26S PROTEASOME NON-ATPASE REGULATORY SUBUNIT 13"/>
    <property type="match status" value="1"/>
</dbReference>
<accession>A0A7S1VZZ4</accession>
<dbReference type="GO" id="GO:0008541">
    <property type="term" value="C:proteasome regulatory particle, lid subcomplex"/>
    <property type="evidence" value="ECO:0007669"/>
    <property type="project" value="TreeGrafter"/>
</dbReference>
<name>A0A7S1VZZ4_NEODS</name>
<dbReference type="Pfam" id="PF22037">
    <property type="entry name" value="PSD13_N"/>
    <property type="match status" value="1"/>
</dbReference>
<proteinExistence type="inferred from homology"/>
<organism evidence="4">
    <name type="scientific">Neobodo designis</name>
    <name type="common">Flagellated protozoan</name>
    <name type="synonym">Bodo designis</name>
    <dbReference type="NCBI Taxonomy" id="312471"/>
    <lineage>
        <taxon>Eukaryota</taxon>
        <taxon>Discoba</taxon>
        <taxon>Euglenozoa</taxon>
        <taxon>Kinetoplastea</taxon>
        <taxon>Metakinetoplastina</taxon>
        <taxon>Neobodonida</taxon>
        <taxon>Neobodo</taxon>
    </lineage>
</organism>
<dbReference type="GO" id="GO:0006511">
    <property type="term" value="P:ubiquitin-dependent protein catabolic process"/>
    <property type="evidence" value="ECO:0007669"/>
    <property type="project" value="TreeGrafter"/>
</dbReference>
<gene>
    <name evidence="4" type="ORF">NDES1114_LOCUS27819</name>
</gene>
<evidence type="ECO:0000256" key="1">
    <source>
        <dbReference type="ARBA" id="ARBA00006207"/>
    </source>
</evidence>
<dbReference type="GO" id="GO:0005634">
    <property type="term" value="C:nucleus"/>
    <property type="evidence" value="ECO:0007669"/>
    <property type="project" value="TreeGrafter"/>
</dbReference>
<dbReference type="InterPro" id="IPR054179">
    <property type="entry name" value="PSD13_N"/>
</dbReference>
<dbReference type="AlphaFoldDB" id="A0A7S1VZZ4"/>
<dbReference type="EMBL" id="HBGF01041521">
    <property type="protein sequence ID" value="CAD9141276.1"/>
    <property type="molecule type" value="Transcribed_RNA"/>
</dbReference>
<evidence type="ECO:0000256" key="2">
    <source>
        <dbReference type="ARBA" id="ARBA00022942"/>
    </source>
</evidence>
<sequence>MAGLDAPSYFDALTTSLRGQAPDEVADELPKLKDAYSRQLWHEFSSGMLRLIQENAAMRVAAYDVHDVLLVPVRSNLDASLYVRLLFYACGAVTSAPASSEEETSANFKKVESLLDSAIASLLTNGHTQCVAAVHCLKALILMAHGPSLDAKTLLQKASDTIDATPVHEILPILQCMYNRAMVRQCELLCDYDAFYTTAFAFHRYSGVAGLPLVGDELAAVAYKTAIAALLAKKVFNFGELLNAAAFVDALDNSSEQKWAIDLIRTCSRGAVADYARFVETNSALVRSMPDLCAAIEEGRLGRKARLMALLHLIFHTPADQRVLTFDAVAERCGLTLPEVEPLLLTAMAQKLVQGTIDELEQTVEITWVLPRVMSKDEIAALAKNIGQWRVAVKQTAEHVGKMAAKISK</sequence>
<dbReference type="InterPro" id="IPR000717">
    <property type="entry name" value="PCI_dom"/>
</dbReference>
<evidence type="ECO:0000313" key="4">
    <source>
        <dbReference type="EMBL" id="CAD9141276.1"/>
    </source>
</evidence>
<evidence type="ECO:0000259" key="3">
    <source>
        <dbReference type="SMART" id="SM00088"/>
    </source>
</evidence>
<keyword evidence="2" id="KW-0647">Proteasome</keyword>
<dbReference type="SMART" id="SM00088">
    <property type="entry name" value="PINT"/>
    <property type="match status" value="1"/>
</dbReference>